<feature type="transmembrane region" description="Helical" evidence="1">
    <location>
        <begin position="133"/>
        <end position="156"/>
    </location>
</feature>
<proteinExistence type="predicted"/>
<dbReference type="OrthoDB" id="9809543at2"/>
<dbReference type="InterPro" id="IPR018692">
    <property type="entry name" value="DUF2189"/>
</dbReference>
<dbReference type="RefSeq" id="WP_085816933.1">
    <property type="nucleotide sequence ID" value="NZ_FWFU01000001.1"/>
</dbReference>
<keyword evidence="3" id="KW-1185">Reference proteome</keyword>
<reference evidence="2 3" key="1">
    <citation type="submission" date="2017-03" db="EMBL/GenBank/DDBJ databases">
        <authorList>
            <person name="Afonso C.L."/>
            <person name="Miller P.J."/>
            <person name="Scott M.A."/>
            <person name="Spackman E."/>
            <person name="Goraichik I."/>
            <person name="Dimitrov K.M."/>
            <person name="Suarez D.L."/>
            <person name="Swayne D.E."/>
        </authorList>
    </citation>
    <scope>NUCLEOTIDE SEQUENCE [LARGE SCALE GENOMIC DNA]</scope>
    <source>
        <strain evidence="2 3">CECT 8110</strain>
    </source>
</reference>
<organism evidence="2 3">
    <name type="scientific">Roseovarius halotolerans</name>
    <dbReference type="NCBI Taxonomy" id="505353"/>
    <lineage>
        <taxon>Bacteria</taxon>
        <taxon>Pseudomonadati</taxon>
        <taxon>Pseudomonadota</taxon>
        <taxon>Alphaproteobacteria</taxon>
        <taxon>Rhodobacterales</taxon>
        <taxon>Roseobacteraceae</taxon>
        <taxon>Roseovarius</taxon>
    </lineage>
</organism>
<dbReference type="AlphaFoldDB" id="A0A1X6Y8L3"/>
<protein>
    <recommendedName>
        <fullName evidence="4">Cytochrome C oxidase subunit I</fullName>
    </recommendedName>
</protein>
<keyword evidence="1" id="KW-1133">Transmembrane helix</keyword>
<keyword evidence="1" id="KW-0472">Membrane</keyword>
<dbReference type="EMBL" id="FWFU01000001">
    <property type="protein sequence ID" value="SLN13907.1"/>
    <property type="molecule type" value="Genomic_DNA"/>
</dbReference>
<feature type="transmembrane region" description="Helical" evidence="1">
    <location>
        <begin position="92"/>
        <end position="112"/>
    </location>
</feature>
<feature type="transmembrane region" description="Helical" evidence="1">
    <location>
        <begin position="192"/>
        <end position="218"/>
    </location>
</feature>
<accession>A0A1X6Y8L3</accession>
<evidence type="ECO:0000313" key="2">
    <source>
        <dbReference type="EMBL" id="SLN13907.1"/>
    </source>
</evidence>
<evidence type="ECO:0000313" key="3">
    <source>
        <dbReference type="Proteomes" id="UP000193207"/>
    </source>
</evidence>
<sequence>MVKTIGNPFTWAAQGVSHMGHAARDATAALGSEVTEPPEVNAITPRDLGIALRKGYRDFTRFRSDVMFVVLLYPIIGLCLAALAFHGALLPMLFPLGAGFLLLGPIAAIGLYEMSRQGEDNDDVGWGAALSVLRAYNIGPVLVMTFYLLALFLLWMAAAMQIHAWTLGPGMPASVTGFAAQVFTTEAGWTMIAVGMGVGLVFAAIVLVISLTALPMLIDRHVGLPVAVATSVKVARRNPFTVAGWGLLVAVAMLLGTLPFFLGLIVVLPILGHATWHIYRAAVPRS</sequence>
<evidence type="ECO:0008006" key="4">
    <source>
        <dbReference type="Google" id="ProtNLM"/>
    </source>
</evidence>
<gene>
    <name evidence="2" type="ORF">ROH8110_00283</name>
</gene>
<keyword evidence="1" id="KW-0812">Transmembrane</keyword>
<feature type="transmembrane region" description="Helical" evidence="1">
    <location>
        <begin position="66"/>
        <end position="86"/>
    </location>
</feature>
<evidence type="ECO:0000256" key="1">
    <source>
        <dbReference type="SAM" id="Phobius"/>
    </source>
</evidence>
<dbReference type="Proteomes" id="UP000193207">
    <property type="component" value="Unassembled WGS sequence"/>
</dbReference>
<name>A0A1X6Y8L3_9RHOB</name>
<feature type="transmembrane region" description="Helical" evidence="1">
    <location>
        <begin position="245"/>
        <end position="271"/>
    </location>
</feature>
<dbReference type="Pfam" id="PF09955">
    <property type="entry name" value="DUF2189"/>
    <property type="match status" value="1"/>
</dbReference>